<proteinExistence type="predicted"/>
<gene>
    <name evidence="1" type="ORF">K1T71_004075</name>
</gene>
<dbReference type="EMBL" id="CM034392">
    <property type="protein sequence ID" value="KAJ0180671.1"/>
    <property type="molecule type" value="Genomic_DNA"/>
</dbReference>
<name>A0ACC1D9U5_9NEOP</name>
<protein>
    <submittedName>
        <fullName evidence="1">Uncharacterized protein</fullName>
    </submittedName>
</protein>
<organism evidence="1 2">
    <name type="scientific">Dendrolimus kikuchii</name>
    <dbReference type="NCBI Taxonomy" id="765133"/>
    <lineage>
        <taxon>Eukaryota</taxon>
        <taxon>Metazoa</taxon>
        <taxon>Ecdysozoa</taxon>
        <taxon>Arthropoda</taxon>
        <taxon>Hexapoda</taxon>
        <taxon>Insecta</taxon>
        <taxon>Pterygota</taxon>
        <taxon>Neoptera</taxon>
        <taxon>Endopterygota</taxon>
        <taxon>Lepidoptera</taxon>
        <taxon>Glossata</taxon>
        <taxon>Ditrysia</taxon>
        <taxon>Bombycoidea</taxon>
        <taxon>Lasiocampidae</taxon>
        <taxon>Dendrolimus</taxon>
    </lineage>
</organism>
<evidence type="ECO:0000313" key="2">
    <source>
        <dbReference type="Proteomes" id="UP000824533"/>
    </source>
</evidence>
<accession>A0ACC1D9U5</accession>
<keyword evidence="2" id="KW-1185">Reference proteome</keyword>
<evidence type="ECO:0000313" key="1">
    <source>
        <dbReference type="EMBL" id="KAJ0180671.1"/>
    </source>
</evidence>
<dbReference type="Proteomes" id="UP000824533">
    <property type="component" value="Linkage Group LG06"/>
</dbReference>
<comment type="caution">
    <text evidence="1">The sequence shown here is derived from an EMBL/GenBank/DDBJ whole genome shotgun (WGS) entry which is preliminary data.</text>
</comment>
<reference evidence="1 2" key="1">
    <citation type="journal article" date="2021" name="Front. Genet.">
        <title>Chromosome-Level Genome Assembly Reveals Significant Gene Expansion in the Toll and IMD Signaling Pathways of Dendrolimus kikuchii.</title>
        <authorList>
            <person name="Zhou J."/>
            <person name="Wu P."/>
            <person name="Xiong Z."/>
            <person name="Liu N."/>
            <person name="Zhao N."/>
            <person name="Ji M."/>
            <person name="Qiu Y."/>
            <person name="Yang B."/>
        </authorList>
    </citation>
    <scope>NUCLEOTIDE SEQUENCE [LARGE SCALE GENOMIC DNA]</scope>
    <source>
        <strain evidence="1">Ann1</strain>
    </source>
</reference>
<sequence>MPTSLAEEQKVLMEFFQILDFPFVIGCTDCTHIKIKNMMRFEAGAFKGRLLGDSGFRMEPYLLTPFFVERCFDVWKQRFWCLLHGMWVKFSIKTTIVALAVFHNIAIANKELIVTEDLYSKLHLPGAYNTNINNNLIHSNLY</sequence>